<accession>A0A0B1P0X4</accession>
<protein>
    <submittedName>
        <fullName evidence="2">Uncharacterized protein</fullName>
    </submittedName>
</protein>
<proteinExistence type="predicted"/>
<dbReference type="OMA" id="TPNESHQ"/>
<feature type="compositionally biased region" description="Basic and acidic residues" evidence="1">
    <location>
        <begin position="118"/>
        <end position="142"/>
    </location>
</feature>
<dbReference type="Proteomes" id="UP000030854">
    <property type="component" value="Unassembled WGS sequence"/>
</dbReference>
<dbReference type="GO" id="GO:0001164">
    <property type="term" value="F:RNA polymerase I core promoter sequence-specific DNA binding"/>
    <property type="evidence" value="ECO:0007669"/>
    <property type="project" value="InterPro"/>
</dbReference>
<dbReference type="InterPro" id="IPR007224">
    <property type="entry name" value="TIF_Rrn11"/>
</dbReference>
<dbReference type="PANTHER" id="PTHR28244">
    <property type="entry name" value="RNA POLYMERASE I-SPECIFIC TRANSCRIPTION INITIATION FACTOR RRN11"/>
    <property type="match status" value="1"/>
</dbReference>
<dbReference type="GO" id="GO:0042790">
    <property type="term" value="P:nucleolar large rRNA transcription by RNA polymerase I"/>
    <property type="evidence" value="ECO:0007669"/>
    <property type="project" value="TreeGrafter"/>
</dbReference>
<dbReference type="Pfam" id="PF04090">
    <property type="entry name" value="Rrn11"/>
    <property type="match status" value="1"/>
</dbReference>
<name>A0A0B1P0X4_UNCNE</name>
<dbReference type="GO" id="GO:0017025">
    <property type="term" value="F:TBP-class protein binding"/>
    <property type="evidence" value="ECO:0007669"/>
    <property type="project" value="TreeGrafter"/>
</dbReference>
<dbReference type="STRING" id="52586.A0A0B1P0X4"/>
<evidence type="ECO:0000313" key="3">
    <source>
        <dbReference type="Proteomes" id="UP000030854"/>
    </source>
</evidence>
<evidence type="ECO:0000313" key="2">
    <source>
        <dbReference type="EMBL" id="KHJ30571.1"/>
    </source>
</evidence>
<evidence type="ECO:0000256" key="1">
    <source>
        <dbReference type="SAM" id="MobiDB-lite"/>
    </source>
</evidence>
<feature type="compositionally biased region" description="Low complexity" evidence="1">
    <location>
        <begin position="37"/>
        <end position="52"/>
    </location>
</feature>
<sequence length="530" mass="60561">MSYFAIPFRPLSAPASSIASPSLVKTSRKLKRKRIDSSASSNTTLSASSSADSDFDENNINNNITQKPLNVLTNPLNLSEAEIVQYNLAGLDLCEALPSISEWPHRGIPAQKKNPIWSKKDEKRGKNARDERNIDKDQERNKNSNYHKKQVVGEEENRGFIKGHQLRLQHINVLTTILHKCLLAHDVLRASRAWGLLIRMQVSGQGMDLRASGYWSIGAELLIRSLCSKHSGATFNSETETDDGGISSRIRNKSHHPESSRSGWDLIKNLQKTTDYYERLIIEYPFKKQFLSKINALDWWPVMISCEIYGIQHEQKKAIHDLQINTTLEKELSSQDISCDESDREDEIDYEANIFDNDIKSNNERLVKRKQFRKQEHRWQLENKIRLTALNASEKIALRLDERMTTPPYSESLDLLHLRGMLALYIGDLHLPPLPPKYQMEELGKKNDDQFPKSRNIGNGSISQGRLLFRERNIEFQNGLARRSQEINNAKTFFEKLVKLGGDEAAIINLGGENLRIDDEFLPSDILSDD</sequence>
<dbReference type="GO" id="GO:0001181">
    <property type="term" value="F:RNA polymerase I general transcription initiation factor activity"/>
    <property type="evidence" value="ECO:0007669"/>
    <property type="project" value="InterPro"/>
</dbReference>
<dbReference type="GO" id="GO:0070860">
    <property type="term" value="C:RNA polymerase I core factor complex"/>
    <property type="evidence" value="ECO:0007669"/>
    <property type="project" value="TreeGrafter"/>
</dbReference>
<dbReference type="InterPro" id="IPR053029">
    <property type="entry name" value="RNA_pol_I-specific_init_factor"/>
</dbReference>
<feature type="region of interest" description="Disordered" evidence="1">
    <location>
        <begin position="104"/>
        <end position="154"/>
    </location>
</feature>
<dbReference type="EMBL" id="JNVN01003963">
    <property type="protein sequence ID" value="KHJ30571.1"/>
    <property type="molecule type" value="Genomic_DNA"/>
</dbReference>
<gene>
    <name evidence="2" type="ORF">EV44_g0985</name>
</gene>
<reference evidence="2 3" key="1">
    <citation type="journal article" date="2014" name="BMC Genomics">
        <title>Adaptive genomic structural variation in the grape powdery mildew pathogen, Erysiphe necator.</title>
        <authorList>
            <person name="Jones L."/>
            <person name="Riaz S."/>
            <person name="Morales-Cruz A."/>
            <person name="Amrine K.C."/>
            <person name="McGuire B."/>
            <person name="Gubler W.D."/>
            <person name="Walker M.A."/>
            <person name="Cantu D."/>
        </authorList>
    </citation>
    <scope>NUCLEOTIDE SEQUENCE [LARGE SCALE GENOMIC DNA]</scope>
    <source>
        <strain evidence="3">c</strain>
    </source>
</reference>
<comment type="caution">
    <text evidence="2">The sequence shown here is derived from an EMBL/GenBank/DDBJ whole genome shotgun (WGS) entry which is preliminary data.</text>
</comment>
<keyword evidence="3" id="KW-1185">Reference proteome</keyword>
<dbReference type="PANTHER" id="PTHR28244:SF1">
    <property type="entry name" value="RNA POLYMERASE I-SPECIFIC TRANSCRIPTION INITIATION FACTOR RRN11"/>
    <property type="match status" value="1"/>
</dbReference>
<dbReference type="HOGENOM" id="CLU_027162_2_0_1"/>
<dbReference type="AlphaFoldDB" id="A0A0B1P0X4"/>
<organism evidence="2 3">
    <name type="scientific">Uncinula necator</name>
    <name type="common">Grape powdery mildew</name>
    <dbReference type="NCBI Taxonomy" id="52586"/>
    <lineage>
        <taxon>Eukaryota</taxon>
        <taxon>Fungi</taxon>
        <taxon>Dikarya</taxon>
        <taxon>Ascomycota</taxon>
        <taxon>Pezizomycotina</taxon>
        <taxon>Leotiomycetes</taxon>
        <taxon>Erysiphales</taxon>
        <taxon>Erysiphaceae</taxon>
        <taxon>Erysiphe</taxon>
    </lineage>
</organism>
<feature type="region of interest" description="Disordered" evidence="1">
    <location>
        <begin position="29"/>
        <end position="62"/>
    </location>
</feature>
<feature type="region of interest" description="Disordered" evidence="1">
    <location>
        <begin position="234"/>
        <end position="261"/>
    </location>
</feature>